<comment type="cofactor">
    <cofactor evidence="1 5">
        <name>Zn(2+)</name>
        <dbReference type="ChEBI" id="CHEBI:29105"/>
    </cofactor>
</comment>
<dbReference type="InterPro" id="IPR013149">
    <property type="entry name" value="ADH-like_C"/>
</dbReference>
<dbReference type="InterPro" id="IPR013154">
    <property type="entry name" value="ADH-like_N"/>
</dbReference>
<keyword evidence="2 5" id="KW-0479">Metal-binding</keyword>
<organism evidence="7 8">
    <name type="scientific">Staphylococcus lloydii</name>
    <dbReference type="NCBI Taxonomy" id="2781774"/>
    <lineage>
        <taxon>Bacteria</taxon>
        <taxon>Bacillati</taxon>
        <taxon>Bacillota</taxon>
        <taxon>Bacilli</taxon>
        <taxon>Bacillales</taxon>
        <taxon>Staphylococcaceae</taxon>
        <taxon>Staphylococcus</taxon>
    </lineage>
</organism>
<reference evidence="7 8" key="1">
    <citation type="submission" date="2020-10" db="EMBL/GenBank/DDBJ databases">
        <title>Closed genome sequences of Staphylococcus lloydii sp. nov. and Staphylococcus durrellii sp. nov. Isolated from Captive Fruit Bats (Pteropus livingstonii).</title>
        <authorList>
            <person name="Fountain K."/>
        </authorList>
    </citation>
    <scope>NUCLEOTIDE SEQUENCE [LARGE SCALE GENOMIC DNA]</scope>
    <source>
        <strain evidence="7 8">23_2_7_LY</strain>
    </source>
</reference>
<dbReference type="InterPro" id="IPR047109">
    <property type="entry name" value="CAD-like"/>
</dbReference>
<dbReference type="EMBL" id="CP064056">
    <property type="protein sequence ID" value="QPM75302.1"/>
    <property type="molecule type" value="Genomic_DNA"/>
</dbReference>
<dbReference type="InterPro" id="IPR020843">
    <property type="entry name" value="ER"/>
</dbReference>
<evidence type="ECO:0000256" key="3">
    <source>
        <dbReference type="ARBA" id="ARBA00022833"/>
    </source>
</evidence>
<protein>
    <submittedName>
        <fullName evidence="7">NAD(P)-dependent alcohol dehydrogenase</fullName>
    </submittedName>
</protein>
<accession>A0A7T1F9G8</accession>
<evidence type="ECO:0000313" key="7">
    <source>
        <dbReference type="EMBL" id="QPM75302.1"/>
    </source>
</evidence>
<dbReference type="SUPFAM" id="SSF50129">
    <property type="entry name" value="GroES-like"/>
    <property type="match status" value="1"/>
</dbReference>
<evidence type="ECO:0000259" key="6">
    <source>
        <dbReference type="SMART" id="SM00829"/>
    </source>
</evidence>
<sequence>MINAKARAVNSPDSDFYATEITRRDLDKHDILIEIKYAGICHSDIHTAHGEWGPINYPLVPGHEIAGIVKEVGSDVSKYQVDDRVGVGCMVDSCGECEHCQNGEEQYCSKGMVGTYASTDRYGEPTQGGYSTHIVVHEDFVLRIPDNISLDAAAPLLCAGITTYSPLNHWKAYEGKNVAVIGMGGLGHMAVQIAHAMGAEVTVLSRTLNKKEDGLKLGAAHYYATSDDTTFEQLANSFDLIINTVSANLKLDDYLKLLSLDGTIVNVGAPAEPISLHVASLIGRRRSFAGSAIGGIRETQEMLDFCSQHNITPQIELISADQIDEAYERVLSSDVKYRFVIDTSTM</sequence>
<dbReference type="PROSITE" id="PS00059">
    <property type="entry name" value="ADH_ZINC"/>
    <property type="match status" value="1"/>
</dbReference>
<evidence type="ECO:0000256" key="4">
    <source>
        <dbReference type="ARBA" id="ARBA00023002"/>
    </source>
</evidence>
<gene>
    <name evidence="7" type="ORF">ISP08_00770</name>
</gene>
<dbReference type="SUPFAM" id="SSF51735">
    <property type="entry name" value="NAD(P)-binding Rossmann-fold domains"/>
    <property type="match status" value="1"/>
</dbReference>
<feature type="domain" description="Enoyl reductase (ER)" evidence="6">
    <location>
        <begin position="11"/>
        <end position="341"/>
    </location>
</feature>
<evidence type="ECO:0000313" key="8">
    <source>
        <dbReference type="Proteomes" id="UP000594455"/>
    </source>
</evidence>
<dbReference type="GO" id="GO:0008106">
    <property type="term" value="F:alcohol dehydrogenase (NADP+) activity"/>
    <property type="evidence" value="ECO:0007669"/>
    <property type="project" value="UniProtKB-ARBA"/>
</dbReference>
<evidence type="ECO:0000256" key="2">
    <source>
        <dbReference type="ARBA" id="ARBA00022723"/>
    </source>
</evidence>
<comment type="similarity">
    <text evidence="5">Belongs to the zinc-containing alcohol dehydrogenase family.</text>
</comment>
<keyword evidence="8" id="KW-1185">Reference proteome</keyword>
<evidence type="ECO:0000256" key="1">
    <source>
        <dbReference type="ARBA" id="ARBA00001947"/>
    </source>
</evidence>
<dbReference type="InterPro" id="IPR002328">
    <property type="entry name" value="ADH_Zn_CS"/>
</dbReference>
<dbReference type="CDD" id="cd05283">
    <property type="entry name" value="CAD1"/>
    <property type="match status" value="1"/>
</dbReference>
<keyword evidence="4" id="KW-0560">Oxidoreductase</keyword>
<dbReference type="InterPro" id="IPR011032">
    <property type="entry name" value="GroES-like_sf"/>
</dbReference>
<dbReference type="FunFam" id="3.40.50.720:FF:000022">
    <property type="entry name" value="Cinnamyl alcohol dehydrogenase"/>
    <property type="match status" value="1"/>
</dbReference>
<dbReference type="PANTHER" id="PTHR42683">
    <property type="entry name" value="ALDEHYDE REDUCTASE"/>
    <property type="match status" value="1"/>
</dbReference>
<dbReference type="GO" id="GO:0008270">
    <property type="term" value="F:zinc ion binding"/>
    <property type="evidence" value="ECO:0007669"/>
    <property type="project" value="InterPro"/>
</dbReference>
<dbReference type="Gene3D" id="3.40.50.720">
    <property type="entry name" value="NAD(P)-binding Rossmann-like Domain"/>
    <property type="match status" value="1"/>
</dbReference>
<dbReference type="SMART" id="SM00829">
    <property type="entry name" value="PKS_ER"/>
    <property type="match status" value="1"/>
</dbReference>
<dbReference type="AlphaFoldDB" id="A0A7T1F9G8"/>
<dbReference type="Gene3D" id="3.90.180.10">
    <property type="entry name" value="Medium-chain alcohol dehydrogenases, catalytic domain"/>
    <property type="match status" value="1"/>
</dbReference>
<dbReference type="KEGG" id="sllo:ISP08_00770"/>
<keyword evidence="3 5" id="KW-0862">Zinc</keyword>
<name>A0A7T1F9G8_9STAP</name>
<dbReference type="InterPro" id="IPR036291">
    <property type="entry name" value="NAD(P)-bd_dom_sf"/>
</dbReference>
<dbReference type="Proteomes" id="UP000594455">
    <property type="component" value="Chromosome"/>
</dbReference>
<dbReference type="Pfam" id="PF00107">
    <property type="entry name" value="ADH_zinc_N"/>
    <property type="match status" value="1"/>
</dbReference>
<dbReference type="Pfam" id="PF08240">
    <property type="entry name" value="ADH_N"/>
    <property type="match status" value="1"/>
</dbReference>
<evidence type="ECO:0000256" key="5">
    <source>
        <dbReference type="RuleBase" id="RU361277"/>
    </source>
</evidence>
<dbReference type="RefSeq" id="WP_195718982.1">
    <property type="nucleotide sequence ID" value="NZ_CP064056.1"/>
</dbReference>
<proteinExistence type="inferred from homology"/>